<name>D6GUQ2_PARA5</name>
<evidence type="ECO:0000313" key="2">
    <source>
        <dbReference type="EMBL" id="EFD93042.1"/>
    </source>
</evidence>
<feature type="transmembrane region" description="Helical" evidence="1">
    <location>
        <begin position="180"/>
        <end position="198"/>
    </location>
</feature>
<dbReference type="EMBL" id="GG745547">
    <property type="protein sequence ID" value="EFD93042.1"/>
    <property type="molecule type" value="Genomic_DNA"/>
</dbReference>
<accession>D6GUQ2</accession>
<gene>
    <name evidence="2" type="ORF">BJBARM5_0198</name>
</gene>
<keyword evidence="1" id="KW-1133">Transmembrane helix</keyword>
<dbReference type="AlphaFoldDB" id="D6GUQ2"/>
<keyword evidence="1" id="KW-0812">Transmembrane</keyword>
<feature type="transmembrane region" description="Helical" evidence="1">
    <location>
        <begin position="210"/>
        <end position="228"/>
    </location>
</feature>
<proteinExistence type="predicted"/>
<reference evidence="2 3" key="1">
    <citation type="journal article" date="2010" name="Proc. Natl. Acad. Sci. U.S.A.">
        <title>Enigmatic, ultrasmall, uncultivated Archaea.</title>
        <authorList>
            <person name="Baker B.J."/>
            <person name="Comolli L.R."/>
            <person name="Dick G.J."/>
            <person name="Hauser L.J."/>
            <person name="Hyatt D."/>
            <person name="Dill B.D."/>
            <person name="Land M.L."/>
            <person name="Verberkmoes N.C."/>
            <person name="Hettich R.L."/>
            <person name="Banfield J.F."/>
        </authorList>
    </citation>
    <scope>NUCLEOTIDE SEQUENCE [LARGE SCALE GENOMIC DNA]</scope>
</reference>
<feature type="transmembrane region" description="Helical" evidence="1">
    <location>
        <begin position="155"/>
        <end position="174"/>
    </location>
</feature>
<dbReference type="Proteomes" id="UP000009376">
    <property type="component" value="Unassembled WGS sequence"/>
</dbReference>
<evidence type="ECO:0000256" key="1">
    <source>
        <dbReference type="SAM" id="Phobius"/>
    </source>
</evidence>
<evidence type="ECO:0000313" key="3">
    <source>
        <dbReference type="Proteomes" id="UP000009376"/>
    </source>
</evidence>
<organism evidence="2 3">
    <name type="scientific">Candidatus Parvarchaeum acidophilus ARMAN-5</name>
    <dbReference type="NCBI Taxonomy" id="662762"/>
    <lineage>
        <taxon>Archaea</taxon>
        <taxon>Candidatus Parvarchaeota</taxon>
        <taxon>Candidatus Parvarchaeum</taxon>
    </lineage>
</organism>
<protein>
    <submittedName>
        <fullName evidence="2">Uncharacterized protein</fullName>
    </submittedName>
</protein>
<sequence>MYNKGYYSKKNGGSMVYSYNFDKIMDKAMTRFEKKTRNSGYAYTDAHMNVKAGFEVIFGDYNDKNEYFRLSVSNPKYISSIENKKFRSALKSDIKLERLLNFDENTSEYEKGENIFTEKDVYGSLSRYDRKIVDMYNTNKTKDMPKIRNYDLRKIMLYSIATAWGATAVSAVDNTQLVNSAYYGFLHLGMLFAPFLPLQLSKKTRSISQLISLALVSWTANSISYYPVGMLMGHTANNLGDMLNWYKFQFGMGSGGYIDRYGPISISLTSKAKALSYAGRLGLAGILSQFDKISGKIKKLGGFDKYGKDK</sequence>
<keyword evidence="1" id="KW-0472">Membrane</keyword>